<keyword evidence="2" id="KW-0503">Monooxygenase</keyword>
<dbReference type="InterPro" id="IPR011008">
    <property type="entry name" value="Dimeric_a/b-barrel"/>
</dbReference>
<dbReference type="SUPFAM" id="SSF54909">
    <property type="entry name" value="Dimeric alpha+beta barrel"/>
    <property type="match status" value="1"/>
</dbReference>
<proteinExistence type="predicted"/>
<sequence length="108" mass="12177">MDNQPTSVTFVNRFTVTGEPKEFEEAFARTAEFMTRQPGILGYTLSQDTEDPQRFVNIARWKNAQSLRAAVSDPGFQSHVGELRKLATSESRLYAERQRYLDGGVTAS</sequence>
<accession>A0A6G9GV79</accession>
<reference evidence="2 3" key="1">
    <citation type="submission" date="2020-03" db="EMBL/GenBank/DDBJ databases">
        <title>A novel species.</title>
        <authorList>
            <person name="Gao J."/>
        </authorList>
    </citation>
    <scope>NUCLEOTIDE SEQUENCE [LARGE SCALE GENOMIC DNA]</scope>
    <source>
        <strain evidence="2 3">QMT-12</strain>
    </source>
</reference>
<dbReference type="EMBL" id="CP050177">
    <property type="protein sequence ID" value="QIQ01837.1"/>
    <property type="molecule type" value="Genomic_DNA"/>
</dbReference>
<evidence type="ECO:0000259" key="1">
    <source>
        <dbReference type="PROSITE" id="PS51725"/>
    </source>
</evidence>
<dbReference type="KEGG" id="slia:HA039_05630"/>
<protein>
    <submittedName>
        <fullName evidence="2">Antibiotic biosynthesis monooxygenase</fullName>
    </submittedName>
</protein>
<keyword evidence="3" id="KW-1185">Reference proteome</keyword>
<dbReference type="RefSeq" id="WP_167024648.1">
    <property type="nucleotide sequence ID" value="NZ_CP050177.1"/>
</dbReference>
<name>A0A6G9GV79_9ACTN</name>
<dbReference type="Proteomes" id="UP000501179">
    <property type="component" value="Chromosome"/>
</dbReference>
<gene>
    <name evidence="2" type="ORF">HA039_05630</name>
</gene>
<dbReference type="InterPro" id="IPR007138">
    <property type="entry name" value="ABM_dom"/>
</dbReference>
<organism evidence="2 3">
    <name type="scientific">Streptomyces liangshanensis</name>
    <dbReference type="NCBI Taxonomy" id="2717324"/>
    <lineage>
        <taxon>Bacteria</taxon>
        <taxon>Bacillati</taxon>
        <taxon>Actinomycetota</taxon>
        <taxon>Actinomycetes</taxon>
        <taxon>Kitasatosporales</taxon>
        <taxon>Streptomycetaceae</taxon>
        <taxon>Streptomyces</taxon>
    </lineage>
</organism>
<keyword evidence="2" id="KW-0560">Oxidoreductase</keyword>
<dbReference type="GO" id="GO:0004497">
    <property type="term" value="F:monooxygenase activity"/>
    <property type="evidence" value="ECO:0007669"/>
    <property type="project" value="UniProtKB-KW"/>
</dbReference>
<feature type="domain" description="ABM" evidence="1">
    <location>
        <begin position="8"/>
        <end position="95"/>
    </location>
</feature>
<dbReference type="AlphaFoldDB" id="A0A6G9GV79"/>
<dbReference type="Pfam" id="PF03992">
    <property type="entry name" value="ABM"/>
    <property type="match status" value="1"/>
</dbReference>
<evidence type="ECO:0000313" key="3">
    <source>
        <dbReference type="Proteomes" id="UP000501179"/>
    </source>
</evidence>
<dbReference type="Gene3D" id="3.30.70.100">
    <property type="match status" value="1"/>
</dbReference>
<evidence type="ECO:0000313" key="2">
    <source>
        <dbReference type="EMBL" id="QIQ01837.1"/>
    </source>
</evidence>
<dbReference type="PROSITE" id="PS51725">
    <property type="entry name" value="ABM"/>
    <property type="match status" value="1"/>
</dbReference>